<feature type="transmembrane region" description="Helical" evidence="6">
    <location>
        <begin position="36"/>
        <end position="54"/>
    </location>
</feature>
<dbReference type="Pfam" id="PF00528">
    <property type="entry name" value="BPD_transp_1"/>
    <property type="match status" value="1"/>
</dbReference>
<feature type="transmembrane region" description="Helical" evidence="6">
    <location>
        <begin position="66"/>
        <end position="88"/>
    </location>
</feature>
<dbReference type="RefSeq" id="WP_120702816.1">
    <property type="nucleotide sequence ID" value="NZ_CP032694.1"/>
</dbReference>
<dbReference type="GO" id="GO:0005886">
    <property type="term" value="C:plasma membrane"/>
    <property type="evidence" value="ECO:0007669"/>
    <property type="project" value="UniProtKB-SubCell"/>
</dbReference>
<dbReference type="PANTHER" id="PTHR30043">
    <property type="entry name" value="PHOSPHONATES TRANSPORT SYSTEM PERMEASE PROTEIN"/>
    <property type="match status" value="1"/>
</dbReference>
<dbReference type="GO" id="GO:0015416">
    <property type="term" value="F:ABC-type phosphonate transporter activity"/>
    <property type="evidence" value="ECO:0007669"/>
    <property type="project" value="InterPro"/>
</dbReference>
<evidence type="ECO:0000256" key="4">
    <source>
        <dbReference type="ARBA" id="ARBA00022989"/>
    </source>
</evidence>
<feature type="domain" description="ABC transmembrane type-1" evidence="7">
    <location>
        <begin position="89"/>
        <end position="272"/>
    </location>
</feature>
<sequence length="283" mass="30811">MTSSTLLPETGEIAAWRYAHPELFARPFAERWRSRGIALLLAAIFVFGLWWIDATPMRFWNGAGRLGFLIKLMLPPSSGGVFGTYLQALGETLAMAFFGTFLSTIVAFPLGFLGARNVVPNIFLHFGFRRVLDVLRGIDILIWALIFVSAVGMGPFAGVLAIAFSDVAFLTKIYAEAIENVDRKPIEGTQAAGANQLQAIRLAVVPQVLPVILSSALYFFESNVRAATILGIVGAGGIGLELSQQILVNNWDQALFIIIMMLVAVAIIDSISRRIRLKIIGGK</sequence>
<keyword evidence="9" id="KW-1185">Reference proteome</keyword>
<keyword evidence="4 6" id="KW-1133">Transmembrane helix</keyword>
<evidence type="ECO:0000256" key="2">
    <source>
        <dbReference type="ARBA" id="ARBA00022448"/>
    </source>
</evidence>
<accession>A0A387FP58</accession>
<dbReference type="NCBIfam" id="TIGR01097">
    <property type="entry name" value="PhnE"/>
    <property type="match status" value="1"/>
</dbReference>
<feature type="transmembrane region" description="Helical" evidence="6">
    <location>
        <begin position="199"/>
        <end position="220"/>
    </location>
</feature>
<dbReference type="Proteomes" id="UP000282195">
    <property type="component" value="Chromosome"/>
</dbReference>
<feature type="transmembrane region" description="Helical" evidence="6">
    <location>
        <begin position="140"/>
        <end position="164"/>
    </location>
</feature>
<dbReference type="CDD" id="cd06261">
    <property type="entry name" value="TM_PBP2"/>
    <property type="match status" value="1"/>
</dbReference>
<keyword evidence="5 6" id="KW-0472">Membrane</keyword>
<evidence type="ECO:0000259" key="7">
    <source>
        <dbReference type="PROSITE" id="PS50928"/>
    </source>
</evidence>
<evidence type="ECO:0000256" key="1">
    <source>
        <dbReference type="ARBA" id="ARBA00004651"/>
    </source>
</evidence>
<comment type="similarity">
    <text evidence="6">Belongs to the binding-protein-dependent transport system permease family.</text>
</comment>
<proteinExistence type="inferred from homology"/>
<keyword evidence="3 6" id="KW-0812">Transmembrane</keyword>
<evidence type="ECO:0000256" key="6">
    <source>
        <dbReference type="RuleBase" id="RU363032"/>
    </source>
</evidence>
<dbReference type="InterPro" id="IPR005769">
    <property type="entry name" value="PhnE/PtxC"/>
</dbReference>
<dbReference type="EMBL" id="CP032694">
    <property type="protein sequence ID" value="AYG57721.1"/>
    <property type="molecule type" value="Genomic_DNA"/>
</dbReference>
<protein>
    <submittedName>
        <fullName evidence="8">Phosphonate ABC transporter, permease protein PhnE</fullName>
    </submittedName>
</protein>
<evidence type="ECO:0000256" key="5">
    <source>
        <dbReference type="ARBA" id="ARBA00023136"/>
    </source>
</evidence>
<dbReference type="PANTHER" id="PTHR30043:SF9">
    <property type="entry name" value="PHOSPHONATES TRANSPORT SYSTEM PERMEASE PROTEIN"/>
    <property type="match status" value="1"/>
</dbReference>
<name>A0A387FP58_9HYPH</name>
<evidence type="ECO:0000256" key="3">
    <source>
        <dbReference type="ARBA" id="ARBA00022692"/>
    </source>
</evidence>
<organism evidence="8 9">
    <name type="scientific">Rhizobium jaguaris</name>
    <dbReference type="NCBI Taxonomy" id="1312183"/>
    <lineage>
        <taxon>Bacteria</taxon>
        <taxon>Pseudomonadati</taxon>
        <taxon>Pseudomonadota</taxon>
        <taxon>Alphaproteobacteria</taxon>
        <taxon>Hyphomicrobiales</taxon>
        <taxon>Rhizobiaceae</taxon>
        <taxon>Rhizobium/Agrobacterium group</taxon>
        <taxon>Rhizobium</taxon>
    </lineage>
</organism>
<dbReference type="KEGG" id="rjg:CCGE525_01985"/>
<reference evidence="8 9" key="1">
    <citation type="submission" date="2018-10" db="EMBL/GenBank/DDBJ databases">
        <title>Rhizobium etli, R. leguminosarum and a new Rhizobium genospecies from Phaseolus dumosus.</title>
        <authorList>
            <person name="Ramirez-Puebla S.T."/>
            <person name="Rogel-Hernandez M.A."/>
            <person name="Guerrero G."/>
            <person name="Ormeno-Orrillo E."/>
            <person name="Martinez-Romero J.C."/>
            <person name="Negrete-Yankelevich S."/>
            <person name="Martinez-Romero E."/>
        </authorList>
    </citation>
    <scope>NUCLEOTIDE SEQUENCE [LARGE SCALE GENOMIC DNA]</scope>
    <source>
        <strain evidence="8 9">CCGE525</strain>
    </source>
</reference>
<dbReference type="OrthoDB" id="9808005at2"/>
<dbReference type="SUPFAM" id="SSF161098">
    <property type="entry name" value="MetI-like"/>
    <property type="match status" value="1"/>
</dbReference>
<feature type="transmembrane region" description="Helical" evidence="6">
    <location>
        <begin position="94"/>
        <end position="119"/>
    </location>
</feature>
<dbReference type="InterPro" id="IPR000515">
    <property type="entry name" value="MetI-like"/>
</dbReference>
<gene>
    <name evidence="8" type="primary">phnE</name>
    <name evidence="8" type="ORF">CCGE525_01985</name>
</gene>
<dbReference type="Gene3D" id="1.10.3720.10">
    <property type="entry name" value="MetI-like"/>
    <property type="match status" value="1"/>
</dbReference>
<dbReference type="InterPro" id="IPR035906">
    <property type="entry name" value="MetI-like_sf"/>
</dbReference>
<keyword evidence="2 6" id="KW-0813">Transport</keyword>
<evidence type="ECO:0000313" key="8">
    <source>
        <dbReference type="EMBL" id="AYG57721.1"/>
    </source>
</evidence>
<dbReference type="AlphaFoldDB" id="A0A387FP58"/>
<comment type="subcellular location">
    <subcellularLocation>
        <location evidence="1 6">Cell membrane</location>
        <topology evidence="1 6">Multi-pass membrane protein</topology>
    </subcellularLocation>
</comment>
<evidence type="ECO:0000313" key="9">
    <source>
        <dbReference type="Proteomes" id="UP000282195"/>
    </source>
</evidence>
<dbReference type="PROSITE" id="PS50928">
    <property type="entry name" value="ABC_TM1"/>
    <property type="match status" value="1"/>
</dbReference>
<feature type="transmembrane region" description="Helical" evidence="6">
    <location>
        <begin position="227"/>
        <end position="247"/>
    </location>
</feature>
<feature type="transmembrane region" description="Helical" evidence="6">
    <location>
        <begin position="253"/>
        <end position="271"/>
    </location>
</feature>